<dbReference type="RefSeq" id="WP_003458678.1">
    <property type="nucleotide sequence ID" value="NC_008261.1"/>
</dbReference>
<comment type="subcellular location">
    <subcellularLocation>
        <location evidence="9">Cytoplasm</location>
    </subcellularLocation>
</comment>
<evidence type="ECO:0000313" key="12">
    <source>
        <dbReference type="Proteomes" id="UP000001823"/>
    </source>
</evidence>
<evidence type="ECO:0000256" key="10">
    <source>
        <dbReference type="PROSITE-ProRule" id="PRU10125"/>
    </source>
</evidence>
<dbReference type="InterPro" id="IPR018510">
    <property type="entry name" value="DAP_epimerase_AS"/>
</dbReference>
<evidence type="ECO:0000256" key="7">
    <source>
        <dbReference type="ARBA" id="ARBA00023235"/>
    </source>
</evidence>
<keyword evidence="5 9" id="KW-0028">Amino-acid biosynthesis</keyword>
<keyword evidence="7 9" id="KW-0413">Isomerase</keyword>
<dbReference type="GO" id="GO:0005829">
    <property type="term" value="C:cytosol"/>
    <property type="evidence" value="ECO:0007669"/>
    <property type="project" value="TreeGrafter"/>
</dbReference>
<comment type="caution">
    <text evidence="9">Lacks conserved residue(s) required for the propagation of feature annotation.</text>
</comment>
<dbReference type="NCBIfam" id="TIGR00652">
    <property type="entry name" value="DapF"/>
    <property type="match status" value="1"/>
</dbReference>
<dbReference type="eggNOG" id="COG0253">
    <property type="taxonomic scope" value="Bacteria"/>
</dbReference>
<dbReference type="GO" id="GO:0009089">
    <property type="term" value="P:lysine biosynthetic process via diaminopimelate"/>
    <property type="evidence" value="ECO:0007669"/>
    <property type="project" value="UniProtKB-UniRule"/>
</dbReference>
<dbReference type="STRING" id="195103.CPF_2100"/>
<dbReference type="AlphaFoldDB" id="A0A0H2YQG3"/>
<comment type="catalytic activity">
    <reaction evidence="8 9">
        <text>(2S,6S)-2,6-diaminopimelate = meso-2,6-diaminopimelate</text>
        <dbReference type="Rhea" id="RHEA:15393"/>
        <dbReference type="ChEBI" id="CHEBI:57609"/>
        <dbReference type="ChEBI" id="CHEBI:57791"/>
        <dbReference type="EC" id="5.1.1.7"/>
    </reaction>
</comment>
<evidence type="ECO:0000256" key="5">
    <source>
        <dbReference type="ARBA" id="ARBA00022605"/>
    </source>
</evidence>
<evidence type="ECO:0000313" key="11">
    <source>
        <dbReference type="EMBL" id="ABG83082.1"/>
    </source>
</evidence>
<evidence type="ECO:0000256" key="1">
    <source>
        <dbReference type="ARBA" id="ARBA00005196"/>
    </source>
</evidence>
<evidence type="ECO:0000256" key="6">
    <source>
        <dbReference type="ARBA" id="ARBA00023154"/>
    </source>
</evidence>
<feature type="active site" description="Proton acceptor" evidence="9">
    <location>
        <position position="217"/>
    </location>
</feature>
<feature type="binding site" evidence="9">
    <location>
        <position position="190"/>
    </location>
    <ligand>
        <name>substrate</name>
    </ligand>
</feature>
<feature type="binding site" evidence="9">
    <location>
        <position position="11"/>
    </location>
    <ligand>
        <name>substrate</name>
    </ligand>
</feature>
<evidence type="ECO:0000256" key="2">
    <source>
        <dbReference type="ARBA" id="ARBA00010219"/>
    </source>
</evidence>
<dbReference type="PANTHER" id="PTHR31689">
    <property type="entry name" value="DIAMINOPIMELATE EPIMERASE, CHLOROPLASTIC"/>
    <property type="match status" value="1"/>
</dbReference>
<dbReference type="FunFam" id="3.10.310.10:FF:000001">
    <property type="entry name" value="Diaminopimelate epimerase"/>
    <property type="match status" value="1"/>
</dbReference>
<dbReference type="PaxDb" id="195103-CPF_2100"/>
<dbReference type="SUPFAM" id="SSF54506">
    <property type="entry name" value="Diaminopimelate epimerase-like"/>
    <property type="match status" value="2"/>
</dbReference>
<dbReference type="Pfam" id="PF01678">
    <property type="entry name" value="DAP_epimerase"/>
    <property type="match status" value="2"/>
</dbReference>
<comment type="subunit">
    <text evidence="9">Homodimer.</text>
</comment>
<dbReference type="PROSITE" id="PS01326">
    <property type="entry name" value="DAP_EPIMERASE"/>
    <property type="match status" value="1"/>
</dbReference>
<sequence length="272" mass="30070">MKFSKMHGNGNDFIVIEDLNNEYLGKEGEIAQKMCHRRFGIGADGILIVRKNENCDIEMVIINSDGSYAAMCGNGIRCFAKYVYEKGIVKKDVLDVLTGDGVKRIFLEIENDKVKSINVNMGFGDFKPKNIPALCDEEIIEKKVSVGNGNFEITSLLMGVPHTIIFEEEKYPIECGRDIEKYELFPQGTNVNFCKVIDRNTMEVRTWERGAGPTLACGTGNCASVIAANKLGLVDKEVKVIVPGGELKVNIEDDGVKMIGNASFICDGTYLF</sequence>
<feature type="active site" evidence="10">
    <location>
        <position position="72"/>
    </location>
</feature>
<feature type="active site" description="Proton donor" evidence="9">
    <location>
        <position position="72"/>
    </location>
</feature>
<evidence type="ECO:0000256" key="9">
    <source>
        <dbReference type="HAMAP-Rule" id="MF_00197"/>
    </source>
</evidence>
<dbReference type="KEGG" id="cpf:CPF_2100"/>
<dbReference type="GeneID" id="93001619"/>
<evidence type="ECO:0000256" key="3">
    <source>
        <dbReference type="ARBA" id="ARBA00013080"/>
    </source>
</evidence>
<feature type="site" description="Could be important to modulate the pK values of the two catalytic cysteine residues" evidence="9">
    <location>
        <position position="162"/>
    </location>
</feature>
<name>A0A0H2YQG3_CLOP1</name>
<dbReference type="InterPro" id="IPR001653">
    <property type="entry name" value="DAP_epimerase_DapF"/>
</dbReference>
<gene>
    <name evidence="9 11" type="primary">dapF</name>
    <name evidence="11" type="ordered locus">CPF_2100</name>
</gene>
<comment type="similarity">
    <text evidence="2 9">Belongs to the diaminopimelate epimerase family.</text>
</comment>
<dbReference type="UniPathway" id="UPA00034">
    <property type="reaction ID" value="UER00025"/>
</dbReference>
<dbReference type="HOGENOM" id="CLU_053306_3_0_9"/>
<organism evidence="11 12">
    <name type="scientific">Clostridium perfringens (strain ATCC 13124 / DSM 756 / JCM 1290 / NCIMB 6125 / NCTC 8237 / Type A)</name>
    <dbReference type="NCBI Taxonomy" id="195103"/>
    <lineage>
        <taxon>Bacteria</taxon>
        <taxon>Bacillati</taxon>
        <taxon>Bacillota</taxon>
        <taxon>Clostridia</taxon>
        <taxon>Eubacteriales</taxon>
        <taxon>Clostridiaceae</taxon>
        <taxon>Clostridium</taxon>
    </lineage>
</organism>
<feature type="binding site" evidence="9">
    <location>
        <begin position="73"/>
        <end position="74"/>
    </location>
    <ligand>
        <name>substrate</name>
    </ligand>
</feature>
<keyword evidence="6 9" id="KW-0457">Lysine biosynthesis</keyword>
<dbReference type="PANTHER" id="PTHR31689:SF0">
    <property type="entry name" value="DIAMINOPIMELATE EPIMERASE"/>
    <property type="match status" value="1"/>
</dbReference>
<feature type="binding site" evidence="9">
    <location>
        <begin position="218"/>
        <end position="219"/>
    </location>
    <ligand>
        <name>substrate</name>
    </ligand>
</feature>
<comment type="pathway">
    <text evidence="1 9">Amino-acid biosynthesis; L-lysine biosynthesis via DAP pathway; DL-2,6-diaminopimelate from LL-2,6-diaminopimelate: step 1/1.</text>
</comment>
<comment type="function">
    <text evidence="9">Catalyzes the stereoinversion of LL-2,6-diaminopimelate (L,L-DAP) to meso-diaminopimelate (meso-DAP), a precursor of L-lysine and an essential component of the bacterial peptidoglycan.</text>
</comment>
<keyword evidence="12" id="KW-1185">Reference proteome</keyword>
<dbReference type="EMBL" id="CP000246">
    <property type="protein sequence ID" value="ABG83082.1"/>
    <property type="molecule type" value="Genomic_DNA"/>
</dbReference>
<protein>
    <recommendedName>
        <fullName evidence="3 9">Diaminopimelate epimerase</fullName>
        <shortName evidence="9">DAP epimerase</shortName>
        <ecNumber evidence="3 9">5.1.1.7</ecNumber>
    </recommendedName>
    <alternativeName>
        <fullName evidence="9">PLP-independent amino acid racemase</fullName>
    </alternativeName>
</protein>
<feature type="binding site" evidence="9">
    <location>
        <position position="63"/>
    </location>
    <ligand>
        <name>substrate</name>
    </ligand>
</feature>
<dbReference type="Gene3D" id="3.10.310.10">
    <property type="entry name" value="Diaminopimelate Epimerase, Chain A, domain 1"/>
    <property type="match status" value="2"/>
</dbReference>
<accession>A0A0H2YQG3</accession>
<proteinExistence type="inferred from homology"/>
<keyword evidence="4 9" id="KW-0963">Cytoplasm</keyword>
<evidence type="ECO:0000256" key="8">
    <source>
        <dbReference type="ARBA" id="ARBA00051712"/>
    </source>
</evidence>
<dbReference type="Proteomes" id="UP000001823">
    <property type="component" value="Chromosome"/>
</dbReference>
<dbReference type="GO" id="GO:0008837">
    <property type="term" value="F:diaminopimelate epimerase activity"/>
    <property type="evidence" value="ECO:0007669"/>
    <property type="project" value="UniProtKB-UniRule"/>
</dbReference>
<feature type="site" description="Could be important to modulate the pK values of the two catalytic cysteine residues" evidence="9">
    <location>
        <position position="208"/>
    </location>
</feature>
<evidence type="ECO:0000256" key="4">
    <source>
        <dbReference type="ARBA" id="ARBA00022490"/>
    </source>
</evidence>
<dbReference type="HAMAP" id="MF_00197">
    <property type="entry name" value="DAP_epimerase"/>
    <property type="match status" value="1"/>
</dbReference>
<dbReference type="EC" id="5.1.1.7" evidence="3 9"/>
<feature type="binding site" evidence="9">
    <location>
        <begin position="208"/>
        <end position="209"/>
    </location>
    <ligand>
        <name>substrate</name>
    </ligand>
</feature>
<reference evidence="11 12" key="1">
    <citation type="journal article" date="2006" name="Genome Res.">
        <title>Skewed genomic variability in strains of the toxigenic bacterial pathogen, Clostridium perfringens.</title>
        <authorList>
            <person name="Myers G.S."/>
            <person name="Rasko D.A."/>
            <person name="Cheung J.K."/>
            <person name="Ravel J."/>
            <person name="Seshadri R."/>
            <person name="Deboy R.T."/>
            <person name="Ren Q."/>
            <person name="Varga J."/>
            <person name="Awad M.M."/>
            <person name="Brinkac L.M."/>
            <person name="Daugherty S.C."/>
            <person name="Haft D.H."/>
            <person name="Dodson R.J."/>
            <person name="Madupu R."/>
            <person name="Nelson W.C."/>
            <person name="Rosovitz M.J."/>
            <person name="Sullivan S.A."/>
            <person name="Khouri H."/>
            <person name="Dimitrov G.I."/>
            <person name="Watkins K.L."/>
            <person name="Mulligan S."/>
            <person name="Benton J."/>
            <person name="Radune D."/>
            <person name="Fisher D.J."/>
            <person name="Atkins H.S."/>
            <person name="Hiscox T."/>
            <person name="Jost B.H."/>
            <person name="Billington S.J."/>
            <person name="Songer J.G."/>
            <person name="McClane B.A."/>
            <person name="Titball R.W."/>
            <person name="Rood J.I."/>
            <person name="Melville S.B."/>
            <person name="Paulsen I.T."/>
        </authorList>
    </citation>
    <scope>NUCLEOTIDE SEQUENCE [LARGE SCALE GENOMIC DNA]</scope>
    <source>
        <strain evidence="12">ATCC 13124 / DSM 756 / JCM 1290 / NCIMB 6125 / NCTC 8237 / S 107 / Type A</strain>
    </source>
</reference>